<evidence type="ECO:0000313" key="1">
    <source>
        <dbReference type="EMBL" id="EIG94861.1"/>
    </source>
</evidence>
<reference evidence="1 2" key="1">
    <citation type="submission" date="2011-12" db="EMBL/GenBank/DDBJ databases">
        <authorList>
            <person name="Brinkac L."/>
            <person name="Radune D."/>
            <person name="Sanka R."/>
            <person name="Selengut J."/>
            <person name="DebRoy C."/>
            <person name="Feng P."/>
            <person name="Fratamico P.M."/>
            <person name="Kapur V."/>
            <person name="Kariyawasam S."/>
            <person name="Losada L."/>
            <person name="Nierman W.C."/>
            <person name="Nelson K."/>
        </authorList>
    </citation>
    <scope>NUCLEOTIDE SEQUENCE [LARGE SCALE GENOMIC DNA]</scope>
    <source>
        <strain evidence="1 2">97.0246</strain>
    </source>
</reference>
<dbReference type="AlphaFoldDB" id="A0A8E0FR51"/>
<proteinExistence type="predicted"/>
<evidence type="ECO:0000313" key="2">
    <source>
        <dbReference type="Proteomes" id="UP000004454"/>
    </source>
</evidence>
<gene>
    <name evidence="1" type="ORF">EC970246_4540</name>
</gene>
<protein>
    <submittedName>
        <fullName evidence="1">Uncharacterized protein</fullName>
    </submittedName>
</protein>
<accession>A0A8E0FR51</accession>
<name>A0A8E0FR51_ECOLX</name>
<dbReference type="EMBL" id="AEZJ02000009">
    <property type="protein sequence ID" value="EIG94861.1"/>
    <property type="molecule type" value="Genomic_DNA"/>
</dbReference>
<dbReference type="Proteomes" id="UP000004454">
    <property type="component" value="Unassembled WGS sequence"/>
</dbReference>
<sequence length="86" mass="10269">MFRALNRVSRFSEQIAPPQQTSRFARSKTLFHEVPYKDKEKNALCGMSLSRLYRETMRNCHFAFCNQKKKNWNFNKYYFSGNGGFL</sequence>
<organism evidence="1 2">
    <name type="scientific">Escherichia coli 97.0246</name>
    <dbReference type="NCBI Taxonomy" id="869670"/>
    <lineage>
        <taxon>Bacteria</taxon>
        <taxon>Pseudomonadati</taxon>
        <taxon>Pseudomonadota</taxon>
        <taxon>Gammaproteobacteria</taxon>
        <taxon>Enterobacterales</taxon>
        <taxon>Enterobacteriaceae</taxon>
        <taxon>Escherichia</taxon>
    </lineage>
</organism>
<comment type="caution">
    <text evidence="1">The sequence shown here is derived from an EMBL/GenBank/DDBJ whole genome shotgun (WGS) entry which is preliminary data.</text>
</comment>